<dbReference type="EC" id="2.1.2.9" evidence="1"/>
<dbReference type="GO" id="GO:0005739">
    <property type="term" value="C:mitochondrion"/>
    <property type="evidence" value="ECO:0007669"/>
    <property type="project" value="TreeGrafter"/>
</dbReference>
<keyword evidence="5" id="KW-1185">Reference proteome</keyword>
<evidence type="ECO:0000256" key="1">
    <source>
        <dbReference type="ARBA" id="ARBA00012261"/>
    </source>
</evidence>
<evidence type="ECO:0000259" key="2">
    <source>
        <dbReference type="Pfam" id="PF00551"/>
    </source>
</evidence>
<organism evidence="4 5">
    <name type="scientific">Madurella mycetomatis</name>
    <dbReference type="NCBI Taxonomy" id="100816"/>
    <lineage>
        <taxon>Eukaryota</taxon>
        <taxon>Fungi</taxon>
        <taxon>Dikarya</taxon>
        <taxon>Ascomycota</taxon>
        <taxon>Pezizomycotina</taxon>
        <taxon>Sordariomycetes</taxon>
        <taxon>Sordariomycetidae</taxon>
        <taxon>Sordariales</taxon>
        <taxon>Sordariales incertae sedis</taxon>
        <taxon>Madurella</taxon>
    </lineage>
</organism>
<dbReference type="EMBL" id="LCTW02000024">
    <property type="protein sequence ID" value="KXX81946.1"/>
    <property type="molecule type" value="Genomic_DNA"/>
</dbReference>
<dbReference type="GO" id="GO:0004479">
    <property type="term" value="F:methionyl-tRNA formyltransferase activity"/>
    <property type="evidence" value="ECO:0007669"/>
    <property type="project" value="UniProtKB-EC"/>
</dbReference>
<name>A0A175WHQ0_9PEZI</name>
<dbReference type="InterPro" id="IPR041711">
    <property type="entry name" value="Met-tRNA-FMT_N"/>
</dbReference>
<dbReference type="PANTHER" id="PTHR11138">
    <property type="entry name" value="METHIONYL-TRNA FORMYLTRANSFERASE"/>
    <property type="match status" value="1"/>
</dbReference>
<dbReference type="VEuPathDB" id="FungiDB:MMYC01_201157"/>
<evidence type="ECO:0000313" key="4">
    <source>
        <dbReference type="EMBL" id="KXX83105.1"/>
    </source>
</evidence>
<dbReference type="EMBL" id="LCTW02000003">
    <property type="protein sequence ID" value="KXX83105.1"/>
    <property type="molecule type" value="Genomic_DNA"/>
</dbReference>
<keyword evidence="4" id="KW-0808">Transferase</keyword>
<dbReference type="OrthoDB" id="10268103at2759"/>
<dbReference type="Gene3D" id="3.40.50.12230">
    <property type="match status" value="1"/>
</dbReference>
<sequence length="396" mass="43878">MMLRVLTRSVLRSRARSAQQLASYSTVLKLSDPLRILFCGSDEFSCFSLRALHEEHKRNADLIRSIDVVVRPSKPTGRGYKVLREVPLRTLADKLGLPVHVRDTFTGWDMPQPDGAQINLIIAVSFGLFVPPRLLNLSRYGGLNVHPSLLPDLRGPAPLHHALLNRDSHTGISIQTLSPQAFDAGAILLQTPRPGMPIPPNCTVAQLHDTLAPQGAAMLVEVLRRGLHIPPYPDQRPYHHHRDSVDGEKLRHAPKITSDDRQVCWRGAAGARDVALRERVLGPLWTHILVPDRRSGSGSGGEKMVEKRAILEELSEAGDVQPIEGGTRQRNVIWMQVPGRKEVASGKEEIRAEYYVSGDGVVVRMPDESWLKIGRIKLEGSASKPARQVLESTCPR</sequence>
<accession>A0A175WHQ0</accession>
<dbReference type="STRING" id="100816.A0A175WHQ0"/>
<reference evidence="5" key="1">
    <citation type="submission" date="2015-06" db="EMBL/GenBank/DDBJ databases">
        <authorList>
            <person name="van de Sande W.W.J."/>
        </authorList>
    </citation>
    <scope>NUCLEOTIDE SEQUENCE [LARGE SCALE GENOMIC DNA]</scope>
    <source>
        <strain evidence="5">mm55</strain>
    </source>
</reference>
<dbReference type="SUPFAM" id="SSF53328">
    <property type="entry name" value="Formyltransferase"/>
    <property type="match status" value="1"/>
</dbReference>
<reference evidence="4 5" key="3">
    <citation type="submission" date="2016-01" db="EMBL/GenBank/DDBJ databases">
        <title>Madurella mycetomatis genome sequencing.</title>
        <authorList>
            <person name="Van De Sande W."/>
        </authorList>
    </citation>
    <scope>NUCLEOTIDE SEQUENCE [LARGE SCALE GENOMIC DNA]</scope>
    <source>
        <strain evidence="4">Mm55</strain>
        <strain evidence="5">mm55</strain>
    </source>
</reference>
<proteinExistence type="predicted"/>
<evidence type="ECO:0000313" key="3">
    <source>
        <dbReference type="EMBL" id="KXX81946.1"/>
    </source>
</evidence>
<dbReference type="InterPro" id="IPR036477">
    <property type="entry name" value="Formyl_transf_N_sf"/>
</dbReference>
<dbReference type="AlphaFoldDB" id="A0A175WHQ0"/>
<dbReference type="CDD" id="cd08646">
    <property type="entry name" value="FMT_core_Met-tRNA-FMT_N"/>
    <property type="match status" value="1"/>
</dbReference>
<dbReference type="PANTHER" id="PTHR11138:SF5">
    <property type="entry name" value="METHIONYL-TRNA FORMYLTRANSFERASE, MITOCHONDRIAL"/>
    <property type="match status" value="1"/>
</dbReference>
<gene>
    <name evidence="4" type="ORF">MMYC01_200319</name>
    <name evidence="3" type="ORF">MMYC01_201157</name>
</gene>
<dbReference type="VEuPathDB" id="FungiDB:MMYC01_200319"/>
<dbReference type="Proteomes" id="UP000078237">
    <property type="component" value="Unassembled WGS sequence"/>
</dbReference>
<evidence type="ECO:0000313" key="5">
    <source>
        <dbReference type="Proteomes" id="UP000078237"/>
    </source>
</evidence>
<dbReference type="Pfam" id="PF00551">
    <property type="entry name" value="Formyl_trans_N"/>
    <property type="match status" value="1"/>
</dbReference>
<feature type="domain" description="Formyl transferase N-terminal" evidence="2">
    <location>
        <begin position="35"/>
        <end position="223"/>
    </location>
</feature>
<dbReference type="InterPro" id="IPR002376">
    <property type="entry name" value="Formyl_transf_N"/>
</dbReference>
<protein>
    <recommendedName>
        <fullName evidence="1">methionyl-tRNA formyltransferase</fullName>
        <ecNumber evidence="1">2.1.2.9</ecNumber>
    </recommendedName>
</protein>
<reference evidence="4" key="2">
    <citation type="submission" date="2015-06" db="EMBL/GenBank/DDBJ databases">
        <authorList>
            <person name="Hoefler B.C."/>
            <person name="Straight P.D."/>
        </authorList>
    </citation>
    <scope>NUCLEOTIDE SEQUENCE [LARGE SCALE GENOMIC DNA]</scope>
    <source>
        <strain evidence="4">Mm55</strain>
    </source>
</reference>
<comment type="caution">
    <text evidence="4">The sequence shown here is derived from an EMBL/GenBank/DDBJ whole genome shotgun (WGS) entry which is preliminary data.</text>
</comment>